<protein>
    <submittedName>
        <fullName evidence="10">Geranylgeranyl reductase</fullName>
    </submittedName>
</protein>
<dbReference type="PANTHER" id="PTHR42685">
    <property type="entry name" value="GERANYLGERANYL DIPHOSPHATE REDUCTASE"/>
    <property type="match status" value="1"/>
</dbReference>
<evidence type="ECO:0000259" key="9">
    <source>
        <dbReference type="Pfam" id="PF22578"/>
    </source>
</evidence>
<dbReference type="PRINTS" id="PR00420">
    <property type="entry name" value="RNGMNOXGNASE"/>
</dbReference>
<evidence type="ECO:0000256" key="6">
    <source>
        <dbReference type="ARBA" id="ARBA00023209"/>
    </source>
</evidence>
<dbReference type="GO" id="GO:0008654">
    <property type="term" value="P:phospholipid biosynthetic process"/>
    <property type="evidence" value="ECO:0007669"/>
    <property type="project" value="UniProtKB-KW"/>
</dbReference>
<dbReference type="InterPro" id="IPR006076">
    <property type="entry name" value="FAD-dep_OxRdtase"/>
</dbReference>
<evidence type="ECO:0000259" key="8">
    <source>
        <dbReference type="Pfam" id="PF01266"/>
    </source>
</evidence>
<dbReference type="Pfam" id="PF22578">
    <property type="entry name" value="GGR_cat"/>
    <property type="match status" value="1"/>
</dbReference>
<evidence type="ECO:0000256" key="1">
    <source>
        <dbReference type="ARBA" id="ARBA00022516"/>
    </source>
</evidence>
<evidence type="ECO:0000256" key="2">
    <source>
        <dbReference type="ARBA" id="ARBA00022630"/>
    </source>
</evidence>
<dbReference type="GO" id="GO:0016628">
    <property type="term" value="F:oxidoreductase activity, acting on the CH-CH group of donors, NAD or NADP as acceptor"/>
    <property type="evidence" value="ECO:0007669"/>
    <property type="project" value="InterPro"/>
</dbReference>
<evidence type="ECO:0000256" key="3">
    <source>
        <dbReference type="ARBA" id="ARBA00022827"/>
    </source>
</evidence>
<dbReference type="PANTHER" id="PTHR42685:SF18">
    <property type="entry name" value="DIGERANYLGERANYLGLYCEROPHOSPHOLIPID REDUCTASE"/>
    <property type="match status" value="1"/>
</dbReference>
<dbReference type="SUPFAM" id="SSF51905">
    <property type="entry name" value="FAD/NAD(P)-binding domain"/>
    <property type="match status" value="1"/>
</dbReference>
<dbReference type="Pfam" id="PF01266">
    <property type="entry name" value="DAO"/>
    <property type="match status" value="1"/>
</dbReference>
<evidence type="ECO:0000256" key="7">
    <source>
        <dbReference type="ARBA" id="ARBA00023264"/>
    </source>
</evidence>
<proteinExistence type="predicted"/>
<keyword evidence="7" id="KW-1208">Phospholipid metabolism</keyword>
<evidence type="ECO:0000313" key="10">
    <source>
        <dbReference type="EMBL" id="AIF24550.1"/>
    </source>
</evidence>
<dbReference type="InterPro" id="IPR036188">
    <property type="entry name" value="FAD/NAD-bd_sf"/>
</dbReference>
<organism evidence="10">
    <name type="scientific">uncultured marine group II/III euryarchaeote SAT1000_33_B09</name>
    <dbReference type="NCBI Taxonomy" id="1456574"/>
    <lineage>
        <taxon>Archaea</taxon>
        <taxon>Methanobacteriati</taxon>
        <taxon>Methanobacteriota</taxon>
        <taxon>environmental samples</taxon>
    </lineage>
</organism>
<dbReference type="AlphaFoldDB" id="A0A075I9S4"/>
<name>A0A075I9S4_9EURY</name>
<keyword evidence="3" id="KW-0274">FAD</keyword>
<keyword evidence="2" id="KW-0285">Flavoprotein</keyword>
<dbReference type="InterPro" id="IPR011777">
    <property type="entry name" value="Geranylgeranyl_Rdtase_fam"/>
</dbReference>
<dbReference type="InterPro" id="IPR054715">
    <property type="entry name" value="GGR_cat"/>
</dbReference>
<dbReference type="NCBIfam" id="TIGR02032">
    <property type="entry name" value="GG-red-SF"/>
    <property type="match status" value="1"/>
</dbReference>
<feature type="domain" description="FAD dependent oxidoreductase" evidence="8">
    <location>
        <begin position="17"/>
        <end position="51"/>
    </location>
</feature>
<feature type="domain" description="Digeranylgeranylglycerophospholipid reductase catalytic" evidence="9">
    <location>
        <begin position="192"/>
        <end position="249"/>
    </location>
</feature>
<reference evidence="10" key="1">
    <citation type="journal article" date="2014" name="Genome Biol. Evol.">
        <title>Pangenome evidence for extensive interdomain horizontal transfer affecting lineage core and shell genes in uncultured planktonic thaumarchaeota and euryarchaeota.</title>
        <authorList>
            <person name="Deschamps P."/>
            <person name="Zivanovic Y."/>
            <person name="Moreira D."/>
            <person name="Rodriguez-Valera F."/>
            <person name="Lopez-Garcia P."/>
        </authorList>
    </citation>
    <scope>NUCLEOTIDE SEQUENCE</scope>
</reference>
<evidence type="ECO:0000256" key="5">
    <source>
        <dbReference type="ARBA" id="ARBA00023098"/>
    </source>
</evidence>
<keyword evidence="1" id="KW-0444">Lipid biosynthesis</keyword>
<keyword evidence="6" id="KW-0594">Phospholipid biosynthesis</keyword>
<accession>A0A075I9S4</accession>
<dbReference type="InterPro" id="IPR050407">
    <property type="entry name" value="Geranylgeranyl_reductase"/>
</dbReference>
<dbReference type="Gene3D" id="3.50.50.60">
    <property type="entry name" value="FAD/NAD(P)-binding domain"/>
    <property type="match status" value="1"/>
</dbReference>
<evidence type="ECO:0000256" key="4">
    <source>
        <dbReference type="ARBA" id="ARBA00023002"/>
    </source>
</evidence>
<keyword evidence="4" id="KW-0560">Oxidoreductase</keyword>
<dbReference type="EMBL" id="KF901263">
    <property type="protein sequence ID" value="AIF24550.1"/>
    <property type="molecule type" value="Genomic_DNA"/>
</dbReference>
<sequence>MVESEELASSQPRSDWDVIVIGGGPAGSTTARYLAQATVDVLVIDGRDPIGTPLQCGELVPSNAEMKRLCPDVPEMDDLFRTPDSAIAQRLEEMHLVTPSGKRLKFPFEGNVLDRVAHDEALVQRAEQAGANYLTGQRVETVEGEQVRLRDGRIFTARVIVGAGGHNDPIRRQHWNEKSTNIPVKFVLMDGVHSEALELHFGGLAPGGYAWVFPKDGCSNIGLGIQRSFAKDRSLNLFADDFISRYEGKVSYSGAGSLPMSGTISSFVKDNHLLVGDAAGMVLPSNGAGITIAMIGGRIAAQAIASHLQNGTPLADYEAEWQRQMGAVMTNSKRAFRLGSIIFRLPDRLIDLAFNRLTKSFLWRGVTCRRMFWLF</sequence>
<keyword evidence="5" id="KW-0443">Lipid metabolism</keyword>